<evidence type="ECO:0000256" key="1">
    <source>
        <dbReference type="ARBA" id="ARBA00023015"/>
    </source>
</evidence>
<organism evidence="5 6">
    <name type="scientific">Pediococcus inopinatus</name>
    <dbReference type="NCBI Taxonomy" id="114090"/>
    <lineage>
        <taxon>Bacteria</taxon>
        <taxon>Bacillati</taxon>
        <taxon>Bacillota</taxon>
        <taxon>Bacilli</taxon>
        <taxon>Lactobacillales</taxon>
        <taxon>Lactobacillaceae</taxon>
        <taxon>Pediococcus</taxon>
    </lineage>
</organism>
<evidence type="ECO:0000256" key="2">
    <source>
        <dbReference type="ARBA" id="ARBA00023125"/>
    </source>
</evidence>
<dbReference type="InterPro" id="IPR011663">
    <property type="entry name" value="UTRA"/>
</dbReference>
<dbReference type="InterPro" id="IPR050679">
    <property type="entry name" value="Bact_HTH_transcr_reg"/>
</dbReference>
<evidence type="ECO:0000259" key="4">
    <source>
        <dbReference type="PROSITE" id="PS50949"/>
    </source>
</evidence>
<dbReference type="InterPro" id="IPR036390">
    <property type="entry name" value="WH_DNA-bd_sf"/>
</dbReference>
<dbReference type="Gene3D" id="3.40.1410.10">
    <property type="entry name" value="Chorismate lyase-like"/>
    <property type="match status" value="1"/>
</dbReference>
<dbReference type="RefSeq" id="WP_063696595.1">
    <property type="nucleotide sequence ID" value="NZ_BBIM01000008.1"/>
</dbReference>
<proteinExistence type="predicted"/>
<accession>A0ABZ0Q649</accession>
<gene>
    <name evidence="5" type="ORF">N6G96_01865</name>
</gene>
<dbReference type="SUPFAM" id="SSF64288">
    <property type="entry name" value="Chorismate lyase-like"/>
    <property type="match status" value="1"/>
</dbReference>
<evidence type="ECO:0000313" key="6">
    <source>
        <dbReference type="Proteomes" id="UP001302696"/>
    </source>
</evidence>
<keyword evidence="6" id="KW-1185">Reference proteome</keyword>
<dbReference type="Proteomes" id="UP001302696">
    <property type="component" value="Chromosome"/>
</dbReference>
<dbReference type="CDD" id="cd07377">
    <property type="entry name" value="WHTH_GntR"/>
    <property type="match status" value="1"/>
</dbReference>
<dbReference type="Gene3D" id="1.10.10.10">
    <property type="entry name" value="Winged helix-like DNA-binding domain superfamily/Winged helix DNA-binding domain"/>
    <property type="match status" value="1"/>
</dbReference>
<dbReference type="PRINTS" id="PR00035">
    <property type="entry name" value="HTHGNTR"/>
</dbReference>
<dbReference type="PANTHER" id="PTHR44846">
    <property type="entry name" value="MANNOSYL-D-GLYCERATE TRANSPORT/METABOLISM SYSTEM REPRESSOR MNGR-RELATED"/>
    <property type="match status" value="1"/>
</dbReference>
<dbReference type="Pfam" id="PF00392">
    <property type="entry name" value="GntR"/>
    <property type="match status" value="1"/>
</dbReference>
<protein>
    <submittedName>
        <fullName evidence="5">GntR family transcriptional regulator</fullName>
    </submittedName>
</protein>
<feature type="domain" description="HTH gntR-type" evidence="4">
    <location>
        <begin position="1"/>
        <end position="65"/>
    </location>
</feature>
<dbReference type="InterPro" id="IPR000524">
    <property type="entry name" value="Tscrpt_reg_HTH_GntR"/>
</dbReference>
<dbReference type="SUPFAM" id="SSF46785">
    <property type="entry name" value="Winged helix' DNA-binding domain"/>
    <property type="match status" value="1"/>
</dbReference>
<dbReference type="PANTHER" id="PTHR44846:SF4">
    <property type="entry name" value="HTH GNTR-TYPE DOMAIN-CONTAINING PROTEIN"/>
    <property type="match status" value="1"/>
</dbReference>
<dbReference type="Pfam" id="PF07702">
    <property type="entry name" value="UTRA"/>
    <property type="match status" value="1"/>
</dbReference>
<dbReference type="EMBL" id="CP104778">
    <property type="protein sequence ID" value="WPC21987.1"/>
    <property type="molecule type" value="Genomic_DNA"/>
</dbReference>
<evidence type="ECO:0000256" key="3">
    <source>
        <dbReference type="ARBA" id="ARBA00023163"/>
    </source>
</evidence>
<name>A0ABZ0Q649_9LACO</name>
<dbReference type="SMART" id="SM00345">
    <property type="entry name" value="HTH_GNTR"/>
    <property type="match status" value="1"/>
</dbReference>
<keyword evidence="2" id="KW-0238">DNA-binding</keyword>
<dbReference type="InterPro" id="IPR028978">
    <property type="entry name" value="Chorismate_lyase_/UTRA_dom_sf"/>
</dbReference>
<dbReference type="InterPro" id="IPR036388">
    <property type="entry name" value="WH-like_DNA-bd_sf"/>
</dbReference>
<evidence type="ECO:0000313" key="5">
    <source>
        <dbReference type="EMBL" id="WPC21987.1"/>
    </source>
</evidence>
<dbReference type="PROSITE" id="PS50949">
    <property type="entry name" value="HTH_GNTR"/>
    <property type="match status" value="1"/>
</dbReference>
<keyword evidence="3" id="KW-0804">Transcription</keyword>
<keyword evidence="1" id="KW-0805">Transcription regulation</keyword>
<sequence length="234" mass="26994">MYHDIADDLIHSIENKLFSQKLPTEHQLMERYNVSRNTIRKAIDIVAQKGLVRRVQGSGYFVNDISQAKHTVVNLTMGTSRTRYHKEMTSKIVTFDEIHADEALAKEFGVLNGAALHRIIRLRYIDKQLYSLEYAYYVKSEVPTLTLVSINHSIFDYIAKKYDIRINNSDQYLSQDALTSEQANLLGLKPKTACMVLQQSNYYKNDVLFNFSQTIYVYPNLSFYFHAANQSGNS</sequence>
<dbReference type="SMART" id="SM00866">
    <property type="entry name" value="UTRA"/>
    <property type="match status" value="1"/>
</dbReference>
<reference evidence="6" key="1">
    <citation type="submission" date="2024-06" db="EMBL/GenBank/DDBJ databases">
        <authorList>
            <person name="Chang H.C."/>
            <person name="Mun S.Y."/>
        </authorList>
    </citation>
    <scope>NUCLEOTIDE SEQUENCE [LARGE SCALE GENOMIC DNA]</scope>
    <source>
        <strain evidence="6">KT1</strain>
    </source>
</reference>